<dbReference type="GO" id="GO:0005886">
    <property type="term" value="C:plasma membrane"/>
    <property type="evidence" value="ECO:0007669"/>
    <property type="project" value="TreeGrafter"/>
</dbReference>
<keyword evidence="5 9" id="KW-1133">Transmembrane helix</keyword>
<dbReference type="Pfam" id="PF00008">
    <property type="entry name" value="EGF"/>
    <property type="match status" value="1"/>
</dbReference>
<evidence type="ECO:0000259" key="10">
    <source>
        <dbReference type="PROSITE" id="PS50026"/>
    </source>
</evidence>
<evidence type="ECO:0000256" key="4">
    <source>
        <dbReference type="ARBA" id="ARBA00022737"/>
    </source>
</evidence>
<dbReference type="PRINTS" id="PR00261">
    <property type="entry name" value="LDLRECEPTOR"/>
</dbReference>
<dbReference type="InterPro" id="IPR001881">
    <property type="entry name" value="EGF-like_Ca-bd_dom"/>
</dbReference>
<dbReference type="SMART" id="SM00192">
    <property type="entry name" value="LDLa"/>
    <property type="match status" value="4"/>
</dbReference>
<proteinExistence type="predicted"/>
<dbReference type="CDD" id="cd00112">
    <property type="entry name" value="LDLa"/>
    <property type="match status" value="2"/>
</dbReference>
<feature type="domain" description="EGF-like" evidence="10">
    <location>
        <begin position="301"/>
        <end position="340"/>
    </location>
</feature>
<evidence type="ECO:0000256" key="5">
    <source>
        <dbReference type="ARBA" id="ARBA00022989"/>
    </source>
</evidence>
<evidence type="ECO:0000256" key="1">
    <source>
        <dbReference type="ARBA" id="ARBA00004167"/>
    </source>
</evidence>
<feature type="domain" description="EGF-like" evidence="10">
    <location>
        <begin position="403"/>
        <end position="441"/>
    </location>
</feature>
<evidence type="ECO:0000256" key="7">
    <source>
        <dbReference type="ARBA" id="ARBA00023157"/>
    </source>
</evidence>
<keyword evidence="6 9" id="KW-0472">Membrane</keyword>
<evidence type="ECO:0000313" key="11">
    <source>
        <dbReference type="Proteomes" id="UP000038040"/>
    </source>
</evidence>
<keyword evidence="7" id="KW-1015">Disulfide bond</keyword>
<dbReference type="Pfam" id="PF07645">
    <property type="entry name" value="EGF_CA"/>
    <property type="match status" value="2"/>
</dbReference>
<dbReference type="SUPFAM" id="SSF57424">
    <property type="entry name" value="LDL receptor-like module"/>
    <property type="match status" value="4"/>
</dbReference>
<sequence>LDIKLVLECLPWQFDCQFGSPRCIAQYKVNDGAIDCASGFDEGCPPHNFVCADKSACVELSKYQDGVAHCKDKSDEPCPAGHFLCNDHSKCISGDQFQNGIEDCKDGSDEECTVTQFECKCGSPRCIDGNMVKDGKNDCEGGSDEKPLDVCPGGKKARKSINSNKFQRPLNSKSFTQCKTNHGCRENLGEICMMVGGASHCVCKKGTIRPKGSTRCVPEQLLQQYINNIIANCSLIQNELIEAYGKQVKSNEGKVQFKEEECNPKKPNACKGHGEICVIDANGRSRCRCANNGTRSGGICLVNECANPNLNDCDPNASCTDSELSYECFCNEGYIDVSSLPTTRPGIKCVKLVNECALSFKNNCDKNADCIDKPIGYTCRCKNGYVDISEGGARDPGRKCQKLVDECKTKLADCDPLARCTDLVVGYQCKCKDGYLDVSNDPINKPGRICALRNFTLKSSINYFKRFLKFDISKIYLYLKFIYIQYCKLAKFLFYFFKFFKRQTFVRYSSFSNNYLFFFF</sequence>
<comment type="subcellular location">
    <subcellularLocation>
        <location evidence="1">Membrane</location>
        <topology evidence="1">Single-pass membrane protein</topology>
    </subcellularLocation>
</comment>
<name>A0A0N4U2E4_DRAME</name>
<evidence type="ECO:0000256" key="8">
    <source>
        <dbReference type="PROSITE-ProRule" id="PRU00076"/>
    </source>
</evidence>
<keyword evidence="3 9" id="KW-0812">Transmembrane</keyword>
<dbReference type="InterPro" id="IPR036055">
    <property type="entry name" value="LDL_receptor-like_sf"/>
</dbReference>
<evidence type="ECO:0000256" key="2">
    <source>
        <dbReference type="ARBA" id="ARBA00022536"/>
    </source>
</evidence>
<dbReference type="InterPro" id="IPR000152">
    <property type="entry name" value="EGF-type_Asp/Asn_hydroxyl_site"/>
</dbReference>
<dbReference type="SMART" id="SM00181">
    <property type="entry name" value="EGF"/>
    <property type="match status" value="5"/>
</dbReference>
<feature type="domain" description="EGF-like" evidence="10">
    <location>
        <begin position="352"/>
        <end position="390"/>
    </location>
</feature>
<protein>
    <submittedName>
        <fullName evidence="12">Transmembrane cell adhesion receptor mua-3</fullName>
    </submittedName>
</protein>
<dbReference type="GO" id="GO:0016192">
    <property type="term" value="P:vesicle-mediated transport"/>
    <property type="evidence" value="ECO:0007669"/>
    <property type="project" value="UniProtKB-ARBA"/>
</dbReference>
<dbReference type="WBParaSite" id="DME_0000084301-mRNA-1">
    <property type="protein sequence ID" value="DME_0000084301-mRNA-1"/>
    <property type="gene ID" value="DME_0000084301"/>
</dbReference>
<dbReference type="Gene3D" id="2.10.25.10">
    <property type="entry name" value="Laminin"/>
    <property type="match status" value="3"/>
</dbReference>
<keyword evidence="4" id="KW-0677">Repeat</keyword>
<dbReference type="Proteomes" id="UP000038040">
    <property type="component" value="Unplaced"/>
</dbReference>
<dbReference type="InterPro" id="IPR002172">
    <property type="entry name" value="LDrepeatLR_classA_rpt"/>
</dbReference>
<dbReference type="PANTHER" id="PTHR24270:SF59">
    <property type="entry name" value="LDL RECEPTOR REPEAT-CONTAINING PROTEIN EGG-1-RELATED"/>
    <property type="match status" value="1"/>
</dbReference>
<organism evidence="11 12">
    <name type="scientific">Dracunculus medinensis</name>
    <name type="common">Guinea worm</name>
    <dbReference type="NCBI Taxonomy" id="318479"/>
    <lineage>
        <taxon>Eukaryota</taxon>
        <taxon>Metazoa</taxon>
        <taxon>Ecdysozoa</taxon>
        <taxon>Nematoda</taxon>
        <taxon>Chromadorea</taxon>
        <taxon>Rhabditida</taxon>
        <taxon>Spirurina</taxon>
        <taxon>Dracunculoidea</taxon>
        <taxon>Dracunculidae</taxon>
        <taxon>Dracunculus</taxon>
    </lineage>
</organism>
<reference evidence="12" key="1">
    <citation type="submission" date="2016-04" db="UniProtKB">
        <authorList>
            <consortium name="WormBaseParasite"/>
        </authorList>
    </citation>
    <scope>IDENTIFICATION</scope>
</reference>
<dbReference type="AlphaFoldDB" id="A0A0N4U2E4"/>
<dbReference type="CDD" id="cd00054">
    <property type="entry name" value="EGF_CA"/>
    <property type="match status" value="1"/>
</dbReference>
<evidence type="ECO:0000313" key="12">
    <source>
        <dbReference type="WBParaSite" id="DME_0000084301-mRNA-1"/>
    </source>
</evidence>
<dbReference type="Gene3D" id="4.10.400.10">
    <property type="entry name" value="Low-density Lipoprotein Receptor"/>
    <property type="match status" value="4"/>
</dbReference>
<dbReference type="PROSITE" id="PS00010">
    <property type="entry name" value="ASX_HYDROXYL"/>
    <property type="match status" value="3"/>
</dbReference>
<evidence type="ECO:0000256" key="6">
    <source>
        <dbReference type="ARBA" id="ARBA00023136"/>
    </source>
</evidence>
<dbReference type="PROSITE" id="PS50068">
    <property type="entry name" value="LDLRA_2"/>
    <property type="match status" value="4"/>
</dbReference>
<dbReference type="PANTHER" id="PTHR24270">
    <property type="entry name" value="LOW-DENSITY LIPOPROTEIN RECEPTOR-RELATED"/>
    <property type="match status" value="1"/>
</dbReference>
<evidence type="ECO:0000256" key="3">
    <source>
        <dbReference type="ARBA" id="ARBA00022692"/>
    </source>
</evidence>
<comment type="caution">
    <text evidence="8">Lacks conserved residue(s) required for the propagation of feature annotation.</text>
</comment>
<dbReference type="GO" id="GO:0005509">
    <property type="term" value="F:calcium ion binding"/>
    <property type="evidence" value="ECO:0007669"/>
    <property type="project" value="InterPro"/>
</dbReference>
<dbReference type="InterPro" id="IPR000742">
    <property type="entry name" value="EGF"/>
</dbReference>
<feature type="transmembrane region" description="Helical" evidence="9">
    <location>
        <begin position="475"/>
        <end position="497"/>
    </location>
</feature>
<dbReference type="SMART" id="SM00179">
    <property type="entry name" value="EGF_CA"/>
    <property type="match status" value="3"/>
</dbReference>
<dbReference type="PROSITE" id="PS50026">
    <property type="entry name" value="EGF_3"/>
    <property type="match status" value="3"/>
</dbReference>
<dbReference type="InterPro" id="IPR049883">
    <property type="entry name" value="NOTCH1_EGF-like"/>
</dbReference>
<dbReference type="InterPro" id="IPR050685">
    <property type="entry name" value="LDLR"/>
</dbReference>
<accession>A0A0N4U2E4</accession>
<keyword evidence="2 8" id="KW-0245">EGF-like domain</keyword>
<evidence type="ECO:0000256" key="9">
    <source>
        <dbReference type="SAM" id="Phobius"/>
    </source>
</evidence>